<dbReference type="GO" id="GO:0006032">
    <property type="term" value="P:chitin catabolic process"/>
    <property type="evidence" value="ECO:0007669"/>
    <property type="project" value="TreeGrafter"/>
</dbReference>
<proteinExistence type="predicted"/>
<dbReference type="PANTHER" id="PTHR11177:SF317">
    <property type="entry name" value="CHITINASE 12-RELATED"/>
    <property type="match status" value="1"/>
</dbReference>
<dbReference type="AlphaFoldDB" id="A0A3M9MT38"/>
<accession>A0A3M9MT38</accession>
<feature type="signal peptide" evidence="3">
    <location>
        <begin position="1"/>
        <end position="23"/>
    </location>
</feature>
<evidence type="ECO:0000259" key="4">
    <source>
        <dbReference type="PROSITE" id="PS51910"/>
    </source>
</evidence>
<name>A0A3M9MT38_9BACT</name>
<dbReference type="InterPro" id="IPR017853">
    <property type="entry name" value="GH"/>
</dbReference>
<comment type="caution">
    <text evidence="5">The sequence shown here is derived from an EMBL/GenBank/DDBJ whole genome shotgun (WGS) entry which is preliminary data.</text>
</comment>
<evidence type="ECO:0000313" key="5">
    <source>
        <dbReference type="EMBL" id="RNI28671.1"/>
    </source>
</evidence>
<dbReference type="SUPFAM" id="SSF51445">
    <property type="entry name" value="(Trans)glycosidases"/>
    <property type="match status" value="1"/>
</dbReference>
<dbReference type="GO" id="GO:0005576">
    <property type="term" value="C:extracellular region"/>
    <property type="evidence" value="ECO:0007669"/>
    <property type="project" value="TreeGrafter"/>
</dbReference>
<dbReference type="InterPro" id="IPR011583">
    <property type="entry name" value="Chitinase_II/V-like_cat"/>
</dbReference>
<dbReference type="OrthoDB" id="973993at2"/>
<evidence type="ECO:0000313" key="6">
    <source>
        <dbReference type="Proteomes" id="UP000272117"/>
    </source>
</evidence>
<evidence type="ECO:0000256" key="1">
    <source>
        <dbReference type="ARBA" id="ARBA00000822"/>
    </source>
</evidence>
<dbReference type="GO" id="GO:0008061">
    <property type="term" value="F:chitin binding"/>
    <property type="evidence" value="ECO:0007669"/>
    <property type="project" value="InterPro"/>
</dbReference>
<evidence type="ECO:0000256" key="2">
    <source>
        <dbReference type="ARBA" id="ARBA00012729"/>
    </source>
</evidence>
<dbReference type="Pfam" id="PF00704">
    <property type="entry name" value="Glyco_hydro_18"/>
    <property type="match status" value="1"/>
</dbReference>
<evidence type="ECO:0000256" key="3">
    <source>
        <dbReference type="SAM" id="SignalP"/>
    </source>
</evidence>
<dbReference type="Proteomes" id="UP000272117">
    <property type="component" value="Unassembled WGS sequence"/>
</dbReference>
<gene>
    <name evidence="5" type="ORF">EFB08_08520</name>
</gene>
<dbReference type="InterPro" id="IPR001223">
    <property type="entry name" value="Glyco_hydro18_cat"/>
</dbReference>
<sequence>MMKNYINLILGCFLCLFFLTNCEVEDDENPVFESTAVPRIFGWSTANTYTTDISDSLIIDLQVSPAEGATFKWFVDGVEVGTGLRFKYLFPEAKDYTLKFEATRNGVTNSREAGVIVIKPFVPKTYNKKMVGFLTQNGSINDVNFANLTHLVISSAVVGEVAGQASLVDTTLENLNIPLIIKAAHNAGVYVLLDVTGNMVTLNGGGLYADYGFFNVVKDPAKQATAIATIMKFASNNGFDGINVYLNNTSEGVLEPVSKVEQFFKAIPAALPPGPNGKFFYTASVPGGWTTGVLSAIAKVPEIDWVNIQPYRYEDLAPTAHSPYWAATDLVNTWVNFGMPKEKIVLGIPAFGLHYKMPKDGTQVGWGNLWQYTTYESFRDILLKDPMAHTKNMLNVDDGIYYDGHPVIQQKAQFVKDQGLGGLMMWSLESDTPDQSKSLLKAANTALGN</sequence>
<comment type="catalytic activity">
    <reaction evidence="1">
        <text>Random endo-hydrolysis of N-acetyl-beta-D-glucosaminide (1-&gt;4)-beta-linkages in chitin and chitodextrins.</text>
        <dbReference type="EC" id="3.2.1.14"/>
    </reaction>
</comment>
<dbReference type="PROSITE" id="PS51910">
    <property type="entry name" value="GH18_2"/>
    <property type="match status" value="1"/>
</dbReference>
<protein>
    <recommendedName>
        <fullName evidence="2">chitinase</fullName>
        <ecNumber evidence="2">3.2.1.14</ecNumber>
    </recommendedName>
</protein>
<dbReference type="InterPro" id="IPR050314">
    <property type="entry name" value="Glycosyl_Hydrlase_18"/>
</dbReference>
<keyword evidence="3" id="KW-0732">Signal</keyword>
<dbReference type="Gene3D" id="3.40.5.30">
    <property type="entry name" value="(Trans)glycosidases - domain 2"/>
    <property type="match status" value="1"/>
</dbReference>
<dbReference type="PANTHER" id="PTHR11177">
    <property type="entry name" value="CHITINASE"/>
    <property type="match status" value="1"/>
</dbReference>
<feature type="chain" id="PRO_5018010653" description="chitinase" evidence="3">
    <location>
        <begin position="24"/>
        <end position="449"/>
    </location>
</feature>
<dbReference type="EC" id="3.2.1.14" evidence="2"/>
<feature type="domain" description="GH18" evidence="4">
    <location>
        <begin position="128"/>
        <end position="449"/>
    </location>
</feature>
<dbReference type="GO" id="GO:0005975">
    <property type="term" value="P:carbohydrate metabolic process"/>
    <property type="evidence" value="ECO:0007669"/>
    <property type="project" value="InterPro"/>
</dbReference>
<organism evidence="5 6">
    <name type="scientific">Rufibacter latericius</name>
    <dbReference type="NCBI Taxonomy" id="2487040"/>
    <lineage>
        <taxon>Bacteria</taxon>
        <taxon>Pseudomonadati</taxon>
        <taxon>Bacteroidota</taxon>
        <taxon>Cytophagia</taxon>
        <taxon>Cytophagales</taxon>
        <taxon>Hymenobacteraceae</taxon>
        <taxon>Rufibacter</taxon>
    </lineage>
</organism>
<reference evidence="5 6" key="1">
    <citation type="submission" date="2018-11" db="EMBL/GenBank/DDBJ databases">
        <title>Rufibacter latericius sp. nov., isolated from water in Baiyang Lake.</title>
        <authorList>
            <person name="Yang Y."/>
        </authorList>
    </citation>
    <scope>NUCLEOTIDE SEQUENCE [LARGE SCALE GENOMIC DNA]</scope>
    <source>
        <strain evidence="5 6">R-22-1c-1</strain>
    </source>
</reference>
<dbReference type="EMBL" id="RJJD01000004">
    <property type="protein sequence ID" value="RNI28671.1"/>
    <property type="molecule type" value="Genomic_DNA"/>
</dbReference>
<dbReference type="GO" id="GO:0008843">
    <property type="term" value="F:endochitinase activity"/>
    <property type="evidence" value="ECO:0007669"/>
    <property type="project" value="UniProtKB-EC"/>
</dbReference>
<dbReference type="Gene3D" id="3.20.20.80">
    <property type="entry name" value="Glycosidases"/>
    <property type="match status" value="1"/>
</dbReference>
<keyword evidence="6" id="KW-1185">Reference proteome</keyword>
<dbReference type="SMART" id="SM00636">
    <property type="entry name" value="Glyco_18"/>
    <property type="match status" value="1"/>
</dbReference>